<comment type="caution">
    <text evidence="1">The sequence shown here is derived from an EMBL/GenBank/DDBJ whole genome shotgun (WGS) entry which is preliminary data.</text>
</comment>
<dbReference type="Proteomes" id="UP001162483">
    <property type="component" value="Unassembled WGS sequence"/>
</dbReference>
<gene>
    <name evidence="1" type="ORF">SPARVUS_LOCUS6504322</name>
</gene>
<organism evidence="1 2">
    <name type="scientific">Staurois parvus</name>
    <dbReference type="NCBI Taxonomy" id="386267"/>
    <lineage>
        <taxon>Eukaryota</taxon>
        <taxon>Metazoa</taxon>
        <taxon>Chordata</taxon>
        <taxon>Craniata</taxon>
        <taxon>Vertebrata</taxon>
        <taxon>Euteleostomi</taxon>
        <taxon>Amphibia</taxon>
        <taxon>Batrachia</taxon>
        <taxon>Anura</taxon>
        <taxon>Neobatrachia</taxon>
        <taxon>Ranoidea</taxon>
        <taxon>Ranidae</taxon>
        <taxon>Staurois</taxon>
    </lineage>
</organism>
<evidence type="ECO:0000313" key="2">
    <source>
        <dbReference type="Proteomes" id="UP001162483"/>
    </source>
</evidence>
<protein>
    <submittedName>
        <fullName evidence="1">Uncharacterized protein</fullName>
    </submittedName>
</protein>
<feature type="non-terminal residue" evidence="1">
    <location>
        <position position="1"/>
    </location>
</feature>
<reference evidence="1" key="1">
    <citation type="submission" date="2023-05" db="EMBL/GenBank/DDBJ databases">
        <authorList>
            <person name="Stuckert A."/>
        </authorList>
    </citation>
    <scope>NUCLEOTIDE SEQUENCE</scope>
</reference>
<name>A0ABN9D490_9NEOB</name>
<sequence>GDEYCLPYGGSCWRCDIPVMDVLKNGREMVRRRVFSILWRDIRLIVGSRQ</sequence>
<keyword evidence="2" id="KW-1185">Reference proteome</keyword>
<proteinExistence type="predicted"/>
<evidence type="ECO:0000313" key="1">
    <source>
        <dbReference type="EMBL" id="CAI9567314.1"/>
    </source>
</evidence>
<dbReference type="EMBL" id="CATNWA010014090">
    <property type="protein sequence ID" value="CAI9567314.1"/>
    <property type="molecule type" value="Genomic_DNA"/>
</dbReference>
<accession>A0ABN9D490</accession>